<keyword evidence="5" id="KW-1185">Reference proteome</keyword>
<dbReference type="Proteomes" id="UP000193689">
    <property type="component" value="Unassembled WGS sequence"/>
</dbReference>
<dbReference type="NCBIfam" id="TIGR03429">
    <property type="entry name" value="arom_pren_DMATS"/>
    <property type="match status" value="1"/>
</dbReference>
<comment type="caution">
    <text evidence="4">The sequence shown here is derived from an EMBL/GenBank/DDBJ whole genome shotgun (WGS) entry which is preliminary data.</text>
</comment>
<feature type="binding site" evidence="3">
    <location>
        <position position="129"/>
    </location>
    <ligand>
        <name>L-tryptophan</name>
        <dbReference type="ChEBI" id="CHEBI:57912"/>
    </ligand>
</feature>
<dbReference type="InterPro" id="IPR012148">
    <property type="entry name" value="ABBA_DMATS-like"/>
</dbReference>
<feature type="binding site" evidence="3">
    <location>
        <position position="142"/>
    </location>
    <ligand>
        <name>dimethylallyl diphosphate</name>
        <dbReference type="ChEBI" id="CHEBI:57623"/>
    </ligand>
</feature>
<keyword evidence="2 4" id="KW-0808">Transferase</keyword>
<gene>
    <name evidence="4" type="ORF">BCR38DRAFT_349310</name>
</gene>
<feature type="binding site" evidence="3">
    <location>
        <position position="228"/>
    </location>
    <ligand>
        <name>dimethylallyl diphosphate</name>
        <dbReference type="ChEBI" id="CHEBI:57623"/>
    </ligand>
</feature>
<evidence type="ECO:0000313" key="4">
    <source>
        <dbReference type="EMBL" id="ORY60826.1"/>
    </source>
</evidence>
<dbReference type="InterPro" id="IPR017795">
    <property type="entry name" value="ABBA_NscD-like"/>
</dbReference>
<evidence type="ECO:0000256" key="1">
    <source>
        <dbReference type="ARBA" id="ARBA00010209"/>
    </source>
</evidence>
<sequence length="463" mass="51698">MRPLRIPLPLKSNGWTVPEHSSLAVDSLKSHLTLDNSRLVVLSKLFEPTSRVDCDSLEVEAPTHPTHLWWWKQSAALLETLLTNAGTYTAEEKADHMRVFRDVVIPSWGPPQPSSKVTPLLTIDGSPFEPSWNFTPGKSIVRYTFEPLGDTAGTEEDPFGGLILPSMIPSLENVSTDVDLAWFKQIMDAWMVRGEEAKLARANMPLQIDRVAQSFLAFDMKGSKRNLKAYFFPVLKHFATGQSTEKLTFDLIRSLQPCGDLFAPVVAKLENYLVNICPFSCPVEMIAIDCIDPTKARIKVYARSKSVSKATLRNGVTLGGAQMNEMTMDSLKNLEKIWHLVFDERGGMMEEQDKMPQNQKTIHHGICFVFEMRAGVEHIDVKAHVPWVNYSESDMHAAANFTSMLKLLGWDEAAANYVKGVSAVARLPGQDYSKPGGISYWSYNYGGVGSYMSCYFSPKCNSS</sequence>
<dbReference type="InParanoid" id="A0A1Y2DNV9"/>
<dbReference type="RefSeq" id="XP_040713053.1">
    <property type="nucleotide sequence ID" value="XM_040856483.1"/>
</dbReference>
<reference evidence="4 5" key="1">
    <citation type="submission" date="2016-07" db="EMBL/GenBank/DDBJ databases">
        <title>Pervasive Adenine N6-methylation of Active Genes in Fungi.</title>
        <authorList>
            <consortium name="DOE Joint Genome Institute"/>
            <person name="Mondo S.J."/>
            <person name="Dannebaum R.O."/>
            <person name="Kuo R.C."/>
            <person name="Labutti K."/>
            <person name="Haridas S."/>
            <person name="Kuo A."/>
            <person name="Salamov A."/>
            <person name="Ahrendt S.R."/>
            <person name="Lipzen A."/>
            <person name="Sullivan W."/>
            <person name="Andreopoulos W.B."/>
            <person name="Clum A."/>
            <person name="Lindquist E."/>
            <person name="Daum C."/>
            <person name="Ramamoorthy G.K."/>
            <person name="Gryganskyi A."/>
            <person name="Culley D."/>
            <person name="Magnuson J.K."/>
            <person name="James T.Y."/>
            <person name="O'Malley M.A."/>
            <person name="Stajich J.E."/>
            <person name="Spatafora J.W."/>
            <person name="Visel A."/>
            <person name="Grigoriev I.V."/>
        </authorList>
    </citation>
    <scope>NUCLEOTIDE SEQUENCE [LARGE SCALE GENOMIC DNA]</scope>
    <source>
        <strain evidence="4 5">CBS 129021</strain>
    </source>
</reference>
<name>A0A1Y2DNV9_9PEZI</name>
<dbReference type="PIRSF" id="PIRSF000509">
    <property type="entry name" value="Trp_DMAT"/>
    <property type="match status" value="1"/>
</dbReference>
<dbReference type="CDD" id="cd13929">
    <property type="entry name" value="PT-DMATS_CymD"/>
    <property type="match status" value="1"/>
</dbReference>
<comment type="similarity">
    <text evidence="1">Belongs to the tryptophan dimethylallyltransferase family.</text>
</comment>
<feature type="binding site" evidence="3">
    <location>
        <position position="301"/>
    </location>
    <ligand>
        <name>dimethylallyl diphosphate</name>
        <dbReference type="ChEBI" id="CHEBI:57623"/>
    </ligand>
</feature>
<feature type="binding site" evidence="3">
    <location>
        <position position="451"/>
    </location>
    <ligand>
        <name>dimethylallyl diphosphate</name>
        <dbReference type="ChEBI" id="CHEBI:57623"/>
    </ligand>
</feature>
<evidence type="ECO:0000313" key="5">
    <source>
        <dbReference type="Proteomes" id="UP000193689"/>
    </source>
</evidence>
<feature type="binding site" evidence="3">
    <location>
        <position position="230"/>
    </location>
    <ligand>
        <name>dimethylallyl diphosphate</name>
        <dbReference type="ChEBI" id="CHEBI:57623"/>
    </ligand>
</feature>
<evidence type="ECO:0000256" key="3">
    <source>
        <dbReference type="PIRSR" id="PIRSR000509-1"/>
    </source>
</evidence>
<feature type="binding site" evidence="3">
    <location>
        <position position="297"/>
    </location>
    <ligand>
        <name>dimethylallyl diphosphate</name>
        <dbReference type="ChEBI" id="CHEBI:57623"/>
    </ligand>
</feature>
<evidence type="ECO:0000256" key="2">
    <source>
        <dbReference type="ARBA" id="ARBA00022679"/>
    </source>
</evidence>
<dbReference type="GO" id="GO:0009820">
    <property type="term" value="P:alkaloid metabolic process"/>
    <property type="evidence" value="ECO:0007669"/>
    <property type="project" value="InterPro"/>
</dbReference>
<dbReference type="Pfam" id="PF11991">
    <property type="entry name" value="Trp_DMAT"/>
    <property type="match status" value="1"/>
</dbReference>
<feature type="binding site" evidence="3">
    <location>
        <position position="455"/>
    </location>
    <ligand>
        <name>dimethylallyl diphosphate</name>
        <dbReference type="ChEBI" id="CHEBI:57623"/>
    </ligand>
</feature>
<dbReference type="InterPro" id="IPR033964">
    <property type="entry name" value="ABBA"/>
</dbReference>
<feature type="binding site" evidence="3">
    <location>
        <position position="299"/>
    </location>
    <ligand>
        <name>dimethylallyl diphosphate</name>
        <dbReference type="ChEBI" id="CHEBI:57623"/>
    </ligand>
</feature>
<dbReference type="SFLD" id="SFLDG01162">
    <property type="entry name" value="I"/>
    <property type="match status" value="1"/>
</dbReference>
<accession>A0A1Y2DNV9</accession>
<dbReference type="GeneID" id="63772695"/>
<dbReference type="EMBL" id="MCFJ01000011">
    <property type="protein sequence ID" value="ORY60826.1"/>
    <property type="molecule type" value="Genomic_DNA"/>
</dbReference>
<dbReference type="SFLD" id="SFLDS00036">
    <property type="entry name" value="Aromatic_Prenyltransferase"/>
    <property type="match status" value="1"/>
</dbReference>
<dbReference type="AlphaFoldDB" id="A0A1Y2DNV9"/>
<dbReference type="PANTHER" id="PTHR40627">
    <property type="entry name" value="INDOLE PRENYLTRANSFERASE TDIB-RELATED"/>
    <property type="match status" value="1"/>
</dbReference>
<dbReference type="PANTHER" id="PTHR40627:SF5">
    <property type="entry name" value="INDOLE PRENYLTRANSFERASE TDIB"/>
    <property type="match status" value="1"/>
</dbReference>
<dbReference type="GO" id="GO:0016765">
    <property type="term" value="F:transferase activity, transferring alkyl or aryl (other than methyl) groups"/>
    <property type="evidence" value="ECO:0007669"/>
    <property type="project" value="InterPro"/>
</dbReference>
<dbReference type="OrthoDB" id="5392033at2759"/>
<proteinExistence type="inferred from homology"/>
<protein>
    <submittedName>
        <fullName evidence="4">Aromatic prenyltransferase</fullName>
    </submittedName>
</protein>
<organism evidence="4 5">
    <name type="scientific">Pseudomassariella vexata</name>
    <dbReference type="NCBI Taxonomy" id="1141098"/>
    <lineage>
        <taxon>Eukaryota</taxon>
        <taxon>Fungi</taxon>
        <taxon>Dikarya</taxon>
        <taxon>Ascomycota</taxon>
        <taxon>Pezizomycotina</taxon>
        <taxon>Sordariomycetes</taxon>
        <taxon>Xylariomycetidae</taxon>
        <taxon>Amphisphaeriales</taxon>
        <taxon>Pseudomassariaceae</taxon>
        <taxon>Pseudomassariella</taxon>
    </lineage>
</organism>